<dbReference type="AlphaFoldDB" id="A0A166ZU73"/>
<dbReference type="RefSeq" id="WP_063378314.1">
    <property type="nucleotide sequence ID" value="NZ_AUXT01000188.1"/>
</dbReference>
<dbReference type="EMBL" id="AUXT01000188">
    <property type="protein sequence ID" value="KZN44668.1"/>
    <property type="molecule type" value="Genomic_DNA"/>
</dbReference>
<evidence type="ECO:0000313" key="2">
    <source>
        <dbReference type="Proteomes" id="UP000076587"/>
    </source>
</evidence>
<comment type="caution">
    <text evidence="1">The sequence shown here is derived from an EMBL/GenBank/DDBJ whole genome shotgun (WGS) entry which is preliminary data.</text>
</comment>
<protein>
    <submittedName>
        <fullName evidence="1">Uncharacterized protein</fullName>
    </submittedName>
</protein>
<name>A0A166ZU73_9GAMM</name>
<sequence length="59" mass="6586">MKLKINKKSIKSLCVQSKQLPVFQTPNVGGGVTAFPPTRIEQGCPWFTHIQARTCPNPY</sequence>
<dbReference type="PATRIC" id="fig|1365253.3.peg.3907"/>
<reference evidence="1 2" key="1">
    <citation type="submission" date="2013-07" db="EMBL/GenBank/DDBJ databases">
        <title>Comparative Genomic and Metabolomic Analysis of Twelve Strains of Pseudoalteromonas luteoviolacea.</title>
        <authorList>
            <person name="Vynne N.G."/>
            <person name="Mansson M."/>
            <person name="Gram L."/>
        </authorList>
    </citation>
    <scope>NUCLEOTIDE SEQUENCE [LARGE SCALE GENOMIC DNA]</scope>
    <source>
        <strain evidence="1 2">NCIMB 1942</strain>
    </source>
</reference>
<dbReference type="Proteomes" id="UP000076587">
    <property type="component" value="Unassembled WGS sequence"/>
</dbReference>
<evidence type="ECO:0000313" key="1">
    <source>
        <dbReference type="EMBL" id="KZN44668.1"/>
    </source>
</evidence>
<gene>
    <name evidence="1" type="ORF">N482_15875</name>
</gene>
<proteinExistence type="predicted"/>
<dbReference type="OrthoDB" id="6316073at2"/>
<organism evidence="1 2">
    <name type="scientific">Pseudoalteromonas luteoviolacea NCIMB 1942</name>
    <dbReference type="NCBI Taxonomy" id="1365253"/>
    <lineage>
        <taxon>Bacteria</taxon>
        <taxon>Pseudomonadati</taxon>
        <taxon>Pseudomonadota</taxon>
        <taxon>Gammaproteobacteria</taxon>
        <taxon>Alteromonadales</taxon>
        <taxon>Pseudoalteromonadaceae</taxon>
        <taxon>Pseudoalteromonas</taxon>
    </lineage>
</organism>
<accession>A0A166ZU73</accession>